<comment type="caution">
    <text evidence="1">The sequence shown here is derived from an EMBL/GenBank/DDBJ whole genome shotgun (WGS) entry which is preliminary data.</text>
</comment>
<reference evidence="1 2" key="1">
    <citation type="journal article" date="2018" name="Sci. Rep.">
        <title>Genomic signatures of local adaptation to the degree of environmental predictability in rotifers.</title>
        <authorList>
            <person name="Franch-Gras L."/>
            <person name="Hahn C."/>
            <person name="Garcia-Roger E.M."/>
            <person name="Carmona M.J."/>
            <person name="Serra M."/>
            <person name="Gomez A."/>
        </authorList>
    </citation>
    <scope>NUCLEOTIDE SEQUENCE [LARGE SCALE GENOMIC DNA]</scope>
    <source>
        <strain evidence="1">HYR1</strain>
    </source>
</reference>
<evidence type="ECO:0000313" key="2">
    <source>
        <dbReference type="Proteomes" id="UP000276133"/>
    </source>
</evidence>
<dbReference type="EMBL" id="REGN01007440">
    <property type="protein sequence ID" value="RNA06284.1"/>
    <property type="molecule type" value="Genomic_DNA"/>
</dbReference>
<name>A0A3M7Q4Z9_BRAPC</name>
<dbReference type="OrthoDB" id="10558300at2759"/>
<organism evidence="1 2">
    <name type="scientific">Brachionus plicatilis</name>
    <name type="common">Marine rotifer</name>
    <name type="synonym">Brachionus muelleri</name>
    <dbReference type="NCBI Taxonomy" id="10195"/>
    <lineage>
        <taxon>Eukaryota</taxon>
        <taxon>Metazoa</taxon>
        <taxon>Spiralia</taxon>
        <taxon>Gnathifera</taxon>
        <taxon>Rotifera</taxon>
        <taxon>Eurotatoria</taxon>
        <taxon>Monogononta</taxon>
        <taxon>Pseudotrocha</taxon>
        <taxon>Ploima</taxon>
        <taxon>Brachionidae</taxon>
        <taxon>Brachionus</taxon>
    </lineage>
</organism>
<accession>A0A3M7Q4Z9</accession>
<sequence>MIKLLRLTTSNSTALTSRFLNTQSKNHVYLEKIIKRVILEFKNNDRIFLTDEVKNVFGQFYQVKHININISDQDISNLSLENSLDLCVLKTSDLQRGVHLRRSAIKNLILINDENLDICSIQKVAFQTSPNLIIDNQFVFKYEPVLKILEPMENFEPQLDTKGFIIDSIFYKKTKNLLQECF</sequence>
<gene>
    <name evidence="1" type="ORF">BpHYR1_011765</name>
</gene>
<evidence type="ECO:0000313" key="1">
    <source>
        <dbReference type="EMBL" id="RNA06284.1"/>
    </source>
</evidence>
<protein>
    <submittedName>
        <fullName evidence="1">Uncharacterized protein</fullName>
    </submittedName>
</protein>
<dbReference type="Proteomes" id="UP000276133">
    <property type="component" value="Unassembled WGS sequence"/>
</dbReference>
<dbReference type="AlphaFoldDB" id="A0A3M7Q4Z9"/>
<keyword evidence="2" id="KW-1185">Reference proteome</keyword>
<proteinExistence type="predicted"/>